<evidence type="ECO:0000256" key="7">
    <source>
        <dbReference type="ARBA" id="ARBA00023242"/>
    </source>
</evidence>
<dbReference type="OrthoDB" id="5549158at2759"/>
<evidence type="ECO:0000313" key="10">
    <source>
        <dbReference type="EMBL" id="KZT40094.1"/>
    </source>
</evidence>
<comment type="function">
    <text evidence="9">Component of the Mediator complex, a coactivator involved in the regulated transcription of nearly all RNA polymerase II-dependent genes. Mediator functions as a bridge to convey information from gene-specific regulatory proteins to the basal RNA polymerase II transcription machinery. Mediator is recruited to promoters by direct interactions with regulatory proteins and serves as a scaffold for the assembly of a functional preinitiation complex with RNA polymerase II and the general transcription factors.</text>
</comment>
<dbReference type="GO" id="GO:0006357">
    <property type="term" value="P:regulation of transcription by RNA polymerase II"/>
    <property type="evidence" value="ECO:0007669"/>
    <property type="project" value="InterPro"/>
</dbReference>
<protein>
    <recommendedName>
        <fullName evidence="3 9">Mediator of RNA polymerase II transcription subunit 5</fullName>
    </recommendedName>
    <alternativeName>
        <fullName evidence="8 9">Mediator complex subunit 5</fullName>
    </alternativeName>
</protein>
<evidence type="ECO:0000256" key="8">
    <source>
        <dbReference type="ARBA" id="ARBA00031256"/>
    </source>
</evidence>
<evidence type="ECO:0000256" key="2">
    <source>
        <dbReference type="ARBA" id="ARBA00008782"/>
    </source>
</evidence>
<dbReference type="Pfam" id="PF08689">
    <property type="entry name" value="Med5"/>
    <property type="match status" value="1"/>
</dbReference>
<dbReference type="PANTHER" id="PTHR35784">
    <property type="entry name" value="MEDIATOR OF RNA POLYMERASE II TRANSCRIPTION SUBUNIT 5"/>
    <property type="match status" value="1"/>
</dbReference>
<reference evidence="10 11" key="1">
    <citation type="journal article" date="2016" name="Mol. Biol. Evol.">
        <title>Comparative Genomics of Early-Diverging Mushroom-Forming Fungi Provides Insights into the Origins of Lignocellulose Decay Capabilities.</title>
        <authorList>
            <person name="Nagy L.G."/>
            <person name="Riley R."/>
            <person name="Tritt A."/>
            <person name="Adam C."/>
            <person name="Daum C."/>
            <person name="Floudas D."/>
            <person name="Sun H."/>
            <person name="Yadav J.S."/>
            <person name="Pangilinan J."/>
            <person name="Larsson K.H."/>
            <person name="Matsuura K."/>
            <person name="Barry K."/>
            <person name="Labutti K."/>
            <person name="Kuo R."/>
            <person name="Ohm R.A."/>
            <person name="Bhattacharya S.S."/>
            <person name="Shirouzu T."/>
            <person name="Yoshinaga Y."/>
            <person name="Martin F.M."/>
            <person name="Grigoriev I.V."/>
            <person name="Hibbett D.S."/>
        </authorList>
    </citation>
    <scope>NUCLEOTIDE SEQUENCE [LARGE SCALE GENOMIC DNA]</scope>
    <source>
        <strain evidence="10 11">HHB10207 ss-3</strain>
    </source>
</reference>
<evidence type="ECO:0000256" key="3">
    <source>
        <dbReference type="ARBA" id="ARBA00020628"/>
    </source>
</evidence>
<dbReference type="PANTHER" id="PTHR35784:SF1">
    <property type="entry name" value="MEDIATOR OF RNA POLYMERASE II TRANSCRIPTION SUBUNIT 5"/>
    <property type="match status" value="1"/>
</dbReference>
<comment type="similarity">
    <text evidence="2 9">Belongs to the Mediator complex subunit 5 family.</text>
</comment>
<dbReference type="EMBL" id="KV428037">
    <property type="protein sequence ID" value="KZT40094.1"/>
    <property type="molecule type" value="Genomic_DNA"/>
</dbReference>
<evidence type="ECO:0000313" key="11">
    <source>
        <dbReference type="Proteomes" id="UP000076798"/>
    </source>
</evidence>
<comment type="subcellular location">
    <subcellularLocation>
        <location evidence="1 9">Nucleus</location>
    </subcellularLocation>
</comment>
<dbReference type="AlphaFoldDB" id="A0A166EYQ9"/>
<dbReference type="InterPro" id="IPR014801">
    <property type="entry name" value="Mediator_Med5_fun"/>
</dbReference>
<keyword evidence="5 9" id="KW-0010">Activator</keyword>
<proteinExistence type="inferred from homology"/>
<accession>A0A166EYQ9</accession>
<keyword evidence="7 9" id="KW-0539">Nucleus</keyword>
<name>A0A166EYQ9_9AGAM</name>
<sequence>MSDTRAVVDKITRASFLSGASSAKWISFLQTYEHEGASGTPDERASAICGALFSLFPSYPSEALVDYSRHALVNDLVPLSSFVVHFLRAARNPMMHNTATIDLLVRLILERHYANHQLTALGSVVAFNEPVLGVLAMVQDGLWLVRTAYTLPISSFHQPLQPICQLLVLILSCVGDMSHISTNDAVTYYTEASDVLHTLTFQTDLRHSLDMFLVALNLVLGDEAKVARETDLIHAMQMAIGRYDIVAPGVGSDLVSSGLIVYHLLIHRGRTVGCGNDAHSLAMLLALFRSTPSTLAGFCTQILLAAFDILAQAMARKSSVLLHRDFILGRLPRLLKTFTAEVQSDLGEGADPTEALQAAITEIFTNHVDKLNKCEDPVESAAETGPQDRPAATSTSFIFCLLKSLLDLDLIRQPFALLYAPSLADGPKGAQLEAMELGLSPEQLLEQKLASTVALDEWKSLVDRAAQDYALHRCVADLTLKKFASLSRSLDVDQLGTLCKLLSLDDRLLEILSLHTSLRDFVAYGLLFLEDFDYETVGDPQSAVTLSGEVVLFVQLLTYRYQLKPCRFVVDERECKTIYLSTIYQTLRPSTLSPEDRTLFQAWSSALFDKSSEGIEDNLLRMTNPEKLLYLAPSLFSQAIAATLTRAIDLDVLKSGVSYFLGGLLNWTLVGVLNYLIADVNRAGFNALCQFEVLQSIFASPGCPKTVLQICGHSLLRLLSDRKLEHVKQRYKVNDTGIRQALSRVFPPQKGELGIPEKFFVLTKLKEIKTPWPNVARNAVQEVIAMSRAGSAPLLNISSCVNTLGPIQFLALLWEGLSLAASNGEHSSARQIGVFCLAAVLPKPHPPLLPIFINSTLPSILTNLDAQMHQQTQSNHIELMGEMLATALLRFLHFERVSQSHMDSGSRSSTQLARMLTSALTRSSSSTASLVLQRVISSPGFVSNFPGSISTT</sequence>
<keyword evidence="11" id="KW-1185">Reference proteome</keyword>
<dbReference type="GO" id="GO:0003712">
    <property type="term" value="F:transcription coregulator activity"/>
    <property type="evidence" value="ECO:0007669"/>
    <property type="project" value="InterPro"/>
</dbReference>
<keyword evidence="4 9" id="KW-0805">Transcription regulation</keyword>
<evidence type="ECO:0000256" key="9">
    <source>
        <dbReference type="RuleBase" id="RU364142"/>
    </source>
</evidence>
<comment type="subunit">
    <text evidence="9">Component of the Mediator complex.</text>
</comment>
<evidence type="ECO:0000256" key="6">
    <source>
        <dbReference type="ARBA" id="ARBA00023163"/>
    </source>
</evidence>
<keyword evidence="6 9" id="KW-0804">Transcription</keyword>
<evidence type="ECO:0000256" key="5">
    <source>
        <dbReference type="ARBA" id="ARBA00023159"/>
    </source>
</evidence>
<evidence type="ECO:0000256" key="4">
    <source>
        <dbReference type="ARBA" id="ARBA00023015"/>
    </source>
</evidence>
<dbReference type="Proteomes" id="UP000076798">
    <property type="component" value="Unassembled WGS sequence"/>
</dbReference>
<dbReference type="GO" id="GO:0016592">
    <property type="term" value="C:mediator complex"/>
    <property type="evidence" value="ECO:0007669"/>
    <property type="project" value="InterPro"/>
</dbReference>
<organism evidence="10 11">
    <name type="scientific">Sistotremastrum suecicum HHB10207 ss-3</name>
    <dbReference type="NCBI Taxonomy" id="1314776"/>
    <lineage>
        <taxon>Eukaryota</taxon>
        <taxon>Fungi</taxon>
        <taxon>Dikarya</taxon>
        <taxon>Basidiomycota</taxon>
        <taxon>Agaricomycotina</taxon>
        <taxon>Agaricomycetes</taxon>
        <taxon>Sistotremastrales</taxon>
        <taxon>Sistotremastraceae</taxon>
        <taxon>Sistotremastrum</taxon>
    </lineage>
</organism>
<dbReference type="STRING" id="1314776.A0A166EYQ9"/>
<gene>
    <name evidence="9" type="primary">MED5</name>
    <name evidence="10" type="ORF">SISSUDRAFT_547609</name>
</gene>
<evidence type="ECO:0000256" key="1">
    <source>
        <dbReference type="ARBA" id="ARBA00004123"/>
    </source>
</evidence>